<name>A0A0P7A6F9_9FLAO</name>
<accession>A0A0P7A6F9</accession>
<reference evidence="1 2" key="1">
    <citation type="submission" date="2015-09" db="EMBL/GenBank/DDBJ databases">
        <title>Genome sequence of the marine flavobacterium Croceitalea dokdonensis DOKDO 023 that contains proton- and sodium-pumping rhodopsins.</title>
        <authorList>
            <person name="Kwon S.-K."/>
            <person name="Lee H.K."/>
            <person name="Kwak M.-J."/>
            <person name="Kim J.F."/>
        </authorList>
    </citation>
    <scope>NUCLEOTIDE SEQUENCE [LARGE SCALE GENOMIC DNA]</scope>
    <source>
        <strain evidence="1 2">DOKDO 023</strain>
    </source>
</reference>
<dbReference type="Proteomes" id="UP000050280">
    <property type="component" value="Unassembled WGS sequence"/>
</dbReference>
<keyword evidence="2" id="KW-1185">Reference proteome</keyword>
<sequence length="41" mass="4675">MLQSININYFPSLASWACPQVILKTKEDMGRSENGKAYKNK</sequence>
<evidence type="ECO:0000313" key="1">
    <source>
        <dbReference type="EMBL" id="KPM32329.1"/>
    </source>
</evidence>
<comment type="caution">
    <text evidence="1">The sequence shown here is derived from an EMBL/GenBank/DDBJ whole genome shotgun (WGS) entry which is preliminary data.</text>
</comment>
<evidence type="ECO:0000313" key="2">
    <source>
        <dbReference type="Proteomes" id="UP000050280"/>
    </source>
</evidence>
<proteinExistence type="predicted"/>
<organism evidence="1 2">
    <name type="scientific">Croceitalea dokdonensis DOKDO 023</name>
    <dbReference type="NCBI Taxonomy" id="1300341"/>
    <lineage>
        <taxon>Bacteria</taxon>
        <taxon>Pseudomonadati</taxon>
        <taxon>Bacteroidota</taxon>
        <taxon>Flavobacteriia</taxon>
        <taxon>Flavobacteriales</taxon>
        <taxon>Flavobacteriaceae</taxon>
        <taxon>Croceitalea</taxon>
    </lineage>
</organism>
<protein>
    <submittedName>
        <fullName evidence="1">Uncharacterized protein</fullName>
    </submittedName>
</protein>
<dbReference type="AlphaFoldDB" id="A0A0P7A6F9"/>
<dbReference type="STRING" id="1300341.I595_1981"/>
<dbReference type="EMBL" id="LDJX01000003">
    <property type="protein sequence ID" value="KPM32329.1"/>
    <property type="molecule type" value="Genomic_DNA"/>
</dbReference>
<gene>
    <name evidence="1" type="ORF">I595_1981</name>
</gene>